<keyword evidence="2" id="KW-0732">Signal</keyword>
<evidence type="ECO:0000256" key="1">
    <source>
        <dbReference type="SAM" id="MobiDB-lite"/>
    </source>
</evidence>
<gene>
    <name evidence="3" type="ORF">DB325_10165</name>
</gene>
<comment type="caution">
    <text evidence="3">The sequence shown here is derived from an EMBL/GenBank/DDBJ whole genome shotgun (WGS) entry which is preliminary data.</text>
</comment>
<feature type="compositionally biased region" description="Polar residues" evidence="1">
    <location>
        <begin position="24"/>
        <end position="46"/>
    </location>
</feature>
<dbReference type="PROSITE" id="PS51257">
    <property type="entry name" value="PROKAR_LIPOPROTEIN"/>
    <property type="match status" value="1"/>
</dbReference>
<dbReference type="RefSeq" id="WP_107722254.1">
    <property type="nucleotide sequence ID" value="NZ_JAJGWD010000272.1"/>
</dbReference>
<feature type="region of interest" description="Disordered" evidence="1">
    <location>
        <begin position="23"/>
        <end position="99"/>
    </location>
</feature>
<dbReference type="EMBL" id="QAZN01000034">
    <property type="protein sequence ID" value="PTV00769.1"/>
    <property type="molecule type" value="Genomic_DNA"/>
</dbReference>
<name>A0A2T5Q176_LIMRT</name>
<dbReference type="Proteomes" id="UP000244083">
    <property type="component" value="Unassembled WGS sequence"/>
</dbReference>
<accession>A0A2T5Q176</accession>
<dbReference type="AlphaFoldDB" id="A0A2T5Q176"/>
<feature type="compositionally biased region" description="Low complexity" evidence="1">
    <location>
        <begin position="51"/>
        <end position="93"/>
    </location>
</feature>
<evidence type="ECO:0000313" key="4">
    <source>
        <dbReference type="Proteomes" id="UP000244083"/>
    </source>
</evidence>
<evidence type="ECO:0000313" key="3">
    <source>
        <dbReference type="EMBL" id="PTV00769.1"/>
    </source>
</evidence>
<protein>
    <recommendedName>
        <fullName evidence="5">Lipoprotein</fullName>
    </recommendedName>
</protein>
<feature type="signal peptide" evidence="2">
    <location>
        <begin position="1"/>
        <end position="19"/>
    </location>
</feature>
<feature type="chain" id="PRO_5039542893" description="Lipoprotein" evidence="2">
    <location>
        <begin position="20"/>
        <end position="160"/>
    </location>
</feature>
<sequence length="160" mass="16729">MKKVLISSLSILLVGILLGGCGNSQGKKQSAENRNSSLKAENSSLRENIKKNSNNVSSSDRQNSNDQSEAPKSETSTSSDSSVQGSSSGPIQSAQDAENLITHSMHVNPGIYHAVPTTGGFIVSRDDIPGSAFVQNNGNVTWDDGSTTSYGEASAPTNNQ</sequence>
<reference evidence="4" key="1">
    <citation type="submission" date="2018-04" db="EMBL/GenBank/DDBJ databases">
        <title>Draft Genome Sequences of 10 Lactobacillus Species from 22 Commercial Probiotic Products.</title>
        <authorList>
            <person name="Gangiredla J."/>
            <person name="Barnaba T.J."/>
            <person name="Mammel M.K."/>
            <person name="Lacher D.W."/>
            <person name="Elkins C.A."/>
            <person name="Lampel K.A."/>
            <person name="Whitehouse C.A."/>
            <person name="Tartera C."/>
        </authorList>
    </citation>
    <scope>NUCLEOTIDE SEQUENCE [LARGE SCALE GENOMIC DNA]</scope>
    <source>
        <strain evidence="4">DS12_10</strain>
    </source>
</reference>
<evidence type="ECO:0008006" key="5">
    <source>
        <dbReference type="Google" id="ProtNLM"/>
    </source>
</evidence>
<evidence type="ECO:0000256" key="2">
    <source>
        <dbReference type="SAM" id="SignalP"/>
    </source>
</evidence>
<proteinExistence type="predicted"/>
<organism evidence="3 4">
    <name type="scientific">Limosilactobacillus reuteri</name>
    <name type="common">Lactobacillus reuteri</name>
    <dbReference type="NCBI Taxonomy" id="1598"/>
    <lineage>
        <taxon>Bacteria</taxon>
        <taxon>Bacillati</taxon>
        <taxon>Bacillota</taxon>
        <taxon>Bacilli</taxon>
        <taxon>Lactobacillales</taxon>
        <taxon>Lactobacillaceae</taxon>
        <taxon>Limosilactobacillus</taxon>
    </lineage>
</organism>
<feature type="region of interest" description="Disordered" evidence="1">
    <location>
        <begin position="136"/>
        <end position="160"/>
    </location>
</feature>